<dbReference type="PANTHER" id="PTHR12243">
    <property type="entry name" value="MADF DOMAIN TRANSCRIPTION FACTOR"/>
    <property type="match status" value="1"/>
</dbReference>
<gene>
    <name evidence="3" type="primary">LOC117138966</name>
</gene>
<dbReference type="SMART" id="SM00595">
    <property type="entry name" value="MADF"/>
    <property type="match status" value="1"/>
</dbReference>
<reference evidence="3" key="1">
    <citation type="submission" date="2025-08" db="UniProtKB">
        <authorList>
            <consortium name="RefSeq"/>
        </authorList>
    </citation>
    <scope>IDENTIFICATION</scope>
    <source>
        <strain evidence="3">Mau12</strain>
        <tissue evidence="3">Whole Body</tissue>
    </source>
</reference>
<organism evidence="2 3">
    <name type="scientific">Drosophila mauritiana</name>
    <name type="common">Fruit fly</name>
    <dbReference type="NCBI Taxonomy" id="7226"/>
    <lineage>
        <taxon>Eukaryota</taxon>
        <taxon>Metazoa</taxon>
        <taxon>Ecdysozoa</taxon>
        <taxon>Arthropoda</taxon>
        <taxon>Hexapoda</taxon>
        <taxon>Insecta</taxon>
        <taxon>Pterygota</taxon>
        <taxon>Neoptera</taxon>
        <taxon>Endopterygota</taxon>
        <taxon>Diptera</taxon>
        <taxon>Brachycera</taxon>
        <taxon>Muscomorpha</taxon>
        <taxon>Ephydroidea</taxon>
        <taxon>Drosophilidae</taxon>
        <taxon>Drosophila</taxon>
        <taxon>Sophophora</taxon>
    </lineage>
</organism>
<dbReference type="PANTHER" id="PTHR12243:SF64">
    <property type="entry name" value="DORSAL INTERACTING PROTEIN 3-RELATED"/>
    <property type="match status" value="1"/>
</dbReference>
<dbReference type="AlphaFoldDB" id="A0A6P8JKM0"/>
<proteinExistence type="predicted"/>
<feature type="domain" description="MADF" evidence="1">
    <location>
        <begin position="2"/>
        <end position="85"/>
    </location>
</feature>
<evidence type="ECO:0000313" key="2">
    <source>
        <dbReference type="Proteomes" id="UP000515162"/>
    </source>
</evidence>
<dbReference type="GO" id="GO:0005634">
    <property type="term" value="C:nucleus"/>
    <property type="evidence" value="ECO:0007669"/>
    <property type="project" value="TreeGrafter"/>
</dbReference>
<dbReference type="Pfam" id="PF10545">
    <property type="entry name" value="MADF_DNA_bdg"/>
    <property type="match status" value="1"/>
</dbReference>
<accession>A0A6P8JKM0</accession>
<dbReference type="PROSITE" id="PS51029">
    <property type="entry name" value="MADF"/>
    <property type="match status" value="1"/>
</dbReference>
<dbReference type="GO" id="GO:0006357">
    <property type="term" value="P:regulation of transcription by RNA polymerase II"/>
    <property type="evidence" value="ECO:0007669"/>
    <property type="project" value="TreeGrafter"/>
</dbReference>
<keyword evidence="2" id="KW-1185">Reference proteome</keyword>
<dbReference type="GO" id="GO:0005667">
    <property type="term" value="C:transcription regulator complex"/>
    <property type="evidence" value="ECO:0007669"/>
    <property type="project" value="TreeGrafter"/>
</dbReference>
<name>A0A6P8JKM0_DROMA</name>
<dbReference type="Proteomes" id="UP000515162">
    <property type="component" value="Chromosome 3L"/>
</dbReference>
<sequence>MDGFDALLIASVKRNVSIFEKYHTRYDRKQAWIAVAQACQRSVERCQVRWKSLRDRYVREAQRPAATRRYFRKFNELDFLREHISITRKQNELCHTLNTNTTPVPAETVESQSADEPALQRNCITEFQPDELIVEFKGEEEYLSETNNSNAEFISEDSACHIEQSSSSSNGEGLSQTQANSMSVMNLIESVLQDKPAEPQDPFYKYLESILAGVDDSTRRDIQLKVLNFVSDEIRGSRQN</sequence>
<dbReference type="InterPro" id="IPR039353">
    <property type="entry name" value="TF_Adf1"/>
</dbReference>
<dbReference type="RefSeq" id="XP_033156902.1">
    <property type="nucleotide sequence ID" value="XM_033301011.1"/>
</dbReference>
<protein>
    <submittedName>
        <fullName evidence="3">Uncharacterized protein LOC117138966</fullName>
    </submittedName>
</protein>
<evidence type="ECO:0000259" key="1">
    <source>
        <dbReference type="PROSITE" id="PS51029"/>
    </source>
</evidence>
<dbReference type="InterPro" id="IPR006578">
    <property type="entry name" value="MADF-dom"/>
</dbReference>
<evidence type="ECO:0000313" key="3">
    <source>
        <dbReference type="RefSeq" id="XP_033156902.1"/>
    </source>
</evidence>
<dbReference type="GeneID" id="117138966"/>